<organism evidence="3 4">
    <name type="scientific">Croceitalea dokdonensis DOKDO 023</name>
    <dbReference type="NCBI Taxonomy" id="1300341"/>
    <lineage>
        <taxon>Bacteria</taxon>
        <taxon>Pseudomonadati</taxon>
        <taxon>Bacteroidota</taxon>
        <taxon>Flavobacteriia</taxon>
        <taxon>Flavobacteriales</taxon>
        <taxon>Flavobacteriaceae</taxon>
        <taxon>Croceitalea</taxon>
    </lineage>
</organism>
<protein>
    <submittedName>
        <fullName evidence="3">Complex I intermediate-associated protein 30</fullName>
    </submittedName>
</protein>
<dbReference type="EMBL" id="LDJX01000004">
    <property type="protein sequence ID" value="KPM31647.1"/>
    <property type="molecule type" value="Genomic_DNA"/>
</dbReference>
<feature type="domain" description="NADH:ubiquinone oxidoreductase intermediate-associated protein 30" evidence="2">
    <location>
        <begin position="28"/>
        <end position="178"/>
    </location>
</feature>
<dbReference type="Proteomes" id="UP000050280">
    <property type="component" value="Unassembled WGS sequence"/>
</dbReference>
<comment type="caution">
    <text evidence="3">The sequence shown here is derived from an EMBL/GenBank/DDBJ whole genome shotgun (WGS) entry which is preliminary data.</text>
</comment>
<dbReference type="STRING" id="1300341.I595_2141"/>
<evidence type="ECO:0000313" key="4">
    <source>
        <dbReference type="Proteomes" id="UP000050280"/>
    </source>
</evidence>
<comment type="similarity">
    <text evidence="1">Belongs to the CIA30 family.</text>
</comment>
<gene>
    <name evidence="3" type="ORF">I595_2141</name>
</gene>
<dbReference type="InterPro" id="IPR039131">
    <property type="entry name" value="NDUFAF1"/>
</dbReference>
<dbReference type="InterPro" id="IPR013857">
    <property type="entry name" value="NADH-UbQ_OxRdtase-assoc_prot30"/>
</dbReference>
<proteinExistence type="inferred from homology"/>
<dbReference type="PATRIC" id="fig|1300341.3.peg.2317"/>
<name>A0A0P7B127_9FLAO</name>
<evidence type="ECO:0000313" key="3">
    <source>
        <dbReference type="EMBL" id="KPM31647.1"/>
    </source>
</evidence>
<dbReference type="PANTHER" id="PTHR13194">
    <property type="entry name" value="COMPLEX I INTERMEDIATE-ASSOCIATED PROTEIN 30"/>
    <property type="match status" value="1"/>
</dbReference>
<sequence>MFQYFMKLSSFILFSLLIFLVPMETILFDFSEKADVSDWQIVNDNVMGGRSNSKLLINDAGNGVFTGTISLENNGGFASTRYNTGTYPVLPNQTIKIRLKGDGQRYQFRVKNDKRAYWSYIQYFDTSGDWETVTIALGAMYPTYRGRRLEAPNFAENQIEELGFLIGNKKEATFALEIDYVAID</sequence>
<dbReference type="PANTHER" id="PTHR13194:SF19">
    <property type="entry name" value="NAD(P)-BINDING ROSSMANN-FOLD SUPERFAMILY PROTEIN"/>
    <property type="match status" value="1"/>
</dbReference>
<reference evidence="3 4" key="1">
    <citation type="submission" date="2015-09" db="EMBL/GenBank/DDBJ databases">
        <title>Genome sequence of the marine flavobacterium Croceitalea dokdonensis DOKDO 023 that contains proton- and sodium-pumping rhodopsins.</title>
        <authorList>
            <person name="Kwon S.-K."/>
            <person name="Lee H.K."/>
            <person name="Kwak M.-J."/>
            <person name="Kim J.F."/>
        </authorList>
    </citation>
    <scope>NUCLEOTIDE SEQUENCE [LARGE SCALE GENOMIC DNA]</scope>
    <source>
        <strain evidence="3 4">DOKDO 023</strain>
    </source>
</reference>
<dbReference type="SUPFAM" id="SSF49785">
    <property type="entry name" value="Galactose-binding domain-like"/>
    <property type="match status" value="1"/>
</dbReference>
<dbReference type="Pfam" id="PF08547">
    <property type="entry name" value="CIA30"/>
    <property type="match status" value="1"/>
</dbReference>
<keyword evidence="4" id="KW-1185">Reference proteome</keyword>
<accession>A0A0P7B127</accession>
<evidence type="ECO:0000256" key="1">
    <source>
        <dbReference type="ARBA" id="ARBA00007884"/>
    </source>
</evidence>
<dbReference type="AlphaFoldDB" id="A0A0P7B127"/>
<evidence type="ECO:0000259" key="2">
    <source>
        <dbReference type="Pfam" id="PF08547"/>
    </source>
</evidence>
<dbReference type="InterPro" id="IPR008979">
    <property type="entry name" value="Galactose-bd-like_sf"/>
</dbReference>